<dbReference type="AlphaFoldDB" id="A0A3M7PTZ0"/>
<evidence type="ECO:0000313" key="1">
    <source>
        <dbReference type="EMBL" id="RNA02128.1"/>
    </source>
</evidence>
<gene>
    <name evidence="1" type="ORF">BpHYR1_005906</name>
</gene>
<evidence type="ECO:0000313" key="2">
    <source>
        <dbReference type="Proteomes" id="UP000276133"/>
    </source>
</evidence>
<comment type="caution">
    <text evidence="1">The sequence shown here is derived from an EMBL/GenBank/DDBJ whole genome shotgun (WGS) entry which is preliminary data.</text>
</comment>
<proteinExistence type="predicted"/>
<reference evidence="1 2" key="1">
    <citation type="journal article" date="2018" name="Sci. Rep.">
        <title>Genomic signatures of local adaptation to the degree of environmental predictability in rotifers.</title>
        <authorList>
            <person name="Franch-Gras L."/>
            <person name="Hahn C."/>
            <person name="Garcia-Roger E.M."/>
            <person name="Carmona M.J."/>
            <person name="Serra M."/>
            <person name="Gomez A."/>
        </authorList>
    </citation>
    <scope>NUCLEOTIDE SEQUENCE [LARGE SCALE GENOMIC DNA]</scope>
    <source>
        <strain evidence="1">HYR1</strain>
    </source>
</reference>
<accession>A0A3M7PTZ0</accession>
<dbReference type="Proteomes" id="UP000276133">
    <property type="component" value="Unassembled WGS sequence"/>
</dbReference>
<organism evidence="1 2">
    <name type="scientific">Brachionus plicatilis</name>
    <name type="common">Marine rotifer</name>
    <name type="synonym">Brachionus muelleri</name>
    <dbReference type="NCBI Taxonomy" id="10195"/>
    <lineage>
        <taxon>Eukaryota</taxon>
        <taxon>Metazoa</taxon>
        <taxon>Spiralia</taxon>
        <taxon>Gnathifera</taxon>
        <taxon>Rotifera</taxon>
        <taxon>Eurotatoria</taxon>
        <taxon>Monogononta</taxon>
        <taxon>Pseudotrocha</taxon>
        <taxon>Ploima</taxon>
        <taxon>Brachionidae</taxon>
        <taxon>Brachionus</taxon>
    </lineage>
</organism>
<keyword evidence="2" id="KW-1185">Reference proteome</keyword>
<name>A0A3M7PTZ0_BRAPC</name>
<protein>
    <submittedName>
        <fullName evidence="1">Uncharacterized protein</fullName>
    </submittedName>
</protein>
<sequence length="174" mass="20239">MDIICDVRYLGIIEVSSQKSEQHEFFALPDSYCGCLVKVKNTKIKAKSVFFKFQNLLEMIFIIFIRSTHRALIKSICELKHKFSSNVIPKRIGFFTDEIEYVCASQSSITSFKETPTSIHKGRKRKENKKTSIIHSHILSNILLELKFIRTKTFLYLDKDSLYLMKSNNIFAIT</sequence>
<dbReference type="EMBL" id="REGN01009037">
    <property type="protein sequence ID" value="RNA02128.1"/>
    <property type="molecule type" value="Genomic_DNA"/>
</dbReference>